<comment type="similarity">
    <text evidence="2">Belongs to the peptidase M24B family.</text>
</comment>
<keyword evidence="9" id="KW-0645">Protease</keyword>
<dbReference type="PANTHER" id="PTHR43763">
    <property type="entry name" value="XAA-PRO AMINOPEPTIDASE 1"/>
    <property type="match status" value="1"/>
</dbReference>
<comment type="caution">
    <text evidence="9">The sequence shown here is derived from an EMBL/GenBank/DDBJ whole genome shotgun (WGS) entry which is preliminary data.</text>
</comment>
<dbReference type="FunFam" id="3.40.350.10:FF:000003">
    <property type="entry name" value="Xaa-pro aminopeptidase P"/>
    <property type="match status" value="1"/>
</dbReference>
<gene>
    <name evidence="9" type="ORF">AKO1_008907</name>
</gene>
<protein>
    <submittedName>
        <fullName evidence="9">Xaa-Pro aminopeptidase P</fullName>
    </submittedName>
</protein>
<dbReference type="GO" id="GO:0046872">
    <property type="term" value="F:metal ion binding"/>
    <property type="evidence" value="ECO:0007669"/>
    <property type="project" value="UniProtKB-KW"/>
</dbReference>
<feature type="domain" description="Creatinase N-terminal" evidence="7">
    <location>
        <begin position="8"/>
        <end position="152"/>
    </location>
</feature>
<evidence type="ECO:0000256" key="4">
    <source>
        <dbReference type="ARBA" id="ARBA00022801"/>
    </source>
</evidence>
<evidence type="ECO:0000259" key="8">
    <source>
        <dbReference type="Pfam" id="PF16188"/>
    </source>
</evidence>
<dbReference type="InterPro" id="IPR000587">
    <property type="entry name" value="Creatinase_N"/>
</dbReference>
<dbReference type="InterPro" id="IPR036005">
    <property type="entry name" value="Creatinase/aminopeptidase-like"/>
</dbReference>
<dbReference type="InterPro" id="IPR000994">
    <property type="entry name" value="Pept_M24"/>
</dbReference>
<feature type="domain" description="Peptidase M24" evidence="6">
    <location>
        <begin position="323"/>
        <end position="536"/>
    </location>
</feature>
<evidence type="ECO:0000256" key="3">
    <source>
        <dbReference type="ARBA" id="ARBA00022723"/>
    </source>
</evidence>
<dbReference type="SUPFAM" id="SSF53092">
    <property type="entry name" value="Creatinase/prolidase N-terminal domain"/>
    <property type="match status" value="1"/>
</dbReference>
<dbReference type="Pfam" id="PF01321">
    <property type="entry name" value="Creatinase_N"/>
    <property type="match status" value="1"/>
</dbReference>
<evidence type="ECO:0000256" key="5">
    <source>
        <dbReference type="ARBA" id="ARBA00023211"/>
    </source>
</evidence>
<keyword evidence="5" id="KW-0464">Manganese</keyword>
<dbReference type="Pfam" id="PF16189">
    <property type="entry name" value="Creatinase_N_2"/>
    <property type="match status" value="1"/>
</dbReference>
<reference evidence="9 10" key="1">
    <citation type="submission" date="2024-03" db="EMBL/GenBank/DDBJ databases">
        <title>The Acrasis kona genome and developmental transcriptomes reveal deep origins of eukaryotic multicellular pathways.</title>
        <authorList>
            <person name="Sheikh S."/>
            <person name="Fu C.-J."/>
            <person name="Brown M.W."/>
            <person name="Baldauf S.L."/>
        </authorList>
    </citation>
    <scope>NUCLEOTIDE SEQUENCE [LARGE SCALE GENOMIC DNA]</scope>
    <source>
        <strain evidence="9 10">ATCC MYA-3509</strain>
    </source>
</reference>
<dbReference type="InterPro" id="IPR033740">
    <property type="entry name" value="Pept_M24B"/>
</dbReference>
<evidence type="ECO:0000256" key="1">
    <source>
        <dbReference type="ARBA" id="ARBA00001936"/>
    </source>
</evidence>
<evidence type="ECO:0000259" key="7">
    <source>
        <dbReference type="Pfam" id="PF01321"/>
    </source>
</evidence>
<dbReference type="InterPro" id="IPR050422">
    <property type="entry name" value="X-Pro_aminopeptidase_P"/>
</dbReference>
<comment type="cofactor">
    <cofactor evidence="1">
        <name>Mn(2+)</name>
        <dbReference type="ChEBI" id="CHEBI:29035"/>
    </cofactor>
</comment>
<dbReference type="Gene3D" id="3.40.350.10">
    <property type="entry name" value="Creatinase/prolidase N-terminal domain"/>
    <property type="match status" value="2"/>
</dbReference>
<dbReference type="InterPro" id="IPR032416">
    <property type="entry name" value="Peptidase_M24_C"/>
</dbReference>
<evidence type="ECO:0000313" key="10">
    <source>
        <dbReference type="Proteomes" id="UP001431209"/>
    </source>
</evidence>
<dbReference type="GO" id="GO:0005737">
    <property type="term" value="C:cytoplasm"/>
    <property type="evidence" value="ECO:0007669"/>
    <property type="project" value="UniProtKB-ARBA"/>
</dbReference>
<keyword evidence="4" id="KW-0378">Hydrolase</keyword>
<sequence>MTKALSKLKHVWDLMSRHNLCAYIVPSEDAHQSEYVSEHDNRRAYISGFDGSAGTALVVRNGIHFDSEQYRNKNFLWTDGRYFLQAEMQLDKDHWKLMKSGVDVTMKEFIQQNKDLKRVGFDPLLFSLDEYRSLREQLTKNKKTSTELVSVKENLIDQVWEDQPKLPNNRVFTLGEEFCGKSTTHKLDSIRAELSKNKASHVILTALDEIAWTFNLRGSDVELNPVFFSYALISQNDATLYVNNSRFDQNVASHLSTSKVTVKPYDSFITDISQQSFDKVWIDPISCNMAVYQNIKSGQILEDDSPVKIAKSIKNETELQGFRDCHLRDGVALVKLFSWIEQNIDKGIDEVQVAEQALLLRSQQSNFVSCSFNTIAGSGPNGAIIHYHAQKSTCSKLSRDQVFLLDSGAQYLDGTTDVTRTLHYGQPTPHEMECFTRVLKGHISLDTLIFPHGVTGYRLDIVARMSLWRAGLDYNHGTGHGVGHFLNVHEGPHGIGVRMIKNNKFPLLAGMTVTNEPGYYENGKFGIRIENIMFVKNSQVDKFYCFENITVSPIQPKFVVKDLLSGDEIKWLNDYNAMVREKLTPLLADDSKAVEWLNDNTQPL</sequence>
<dbReference type="PANTHER" id="PTHR43763:SF6">
    <property type="entry name" value="XAA-PRO AMINOPEPTIDASE 1"/>
    <property type="match status" value="1"/>
</dbReference>
<dbReference type="Gene3D" id="3.90.230.10">
    <property type="entry name" value="Creatinase/methionine aminopeptidase superfamily"/>
    <property type="match status" value="1"/>
</dbReference>
<keyword evidence="3" id="KW-0479">Metal-binding</keyword>
<dbReference type="Pfam" id="PF00557">
    <property type="entry name" value="Peptidase_M24"/>
    <property type="match status" value="1"/>
</dbReference>
<feature type="domain" description="Peptidase M24 C-terminal" evidence="8">
    <location>
        <begin position="542"/>
        <end position="604"/>
    </location>
</feature>
<evidence type="ECO:0000313" key="9">
    <source>
        <dbReference type="EMBL" id="KAL0488251.1"/>
    </source>
</evidence>
<organism evidence="9 10">
    <name type="scientific">Acrasis kona</name>
    <dbReference type="NCBI Taxonomy" id="1008807"/>
    <lineage>
        <taxon>Eukaryota</taxon>
        <taxon>Discoba</taxon>
        <taxon>Heterolobosea</taxon>
        <taxon>Tetramitia</taxon>
        <taxon>Eutetramitia</taxon>
        <taxon>Acrasidae</taxon>
        <taxon>Acrasis</taxon>
    </lineage>
</organism>
<keyword evidence="9" id="KW-0031">Aminopeptidase</keyword>
<proteinExistence type="inferred from homology"/>
<dbReference type="InterPro" id="IPR029149">
    <property type="entry name" value="Creatin/AminoP/Spt16_N"/>
</dbReference>
<dbReference type="Pfam" id="PF16188">
    <property type="entry name" value="Peptidase_M24_C"/>
    <property type="match status" value="1"/>
</dbReference>
<accession>A0AAW2ZGE3</accession>
<dbReference type="SUPFAM" id="SSF55920">
    <property type="entry name" value="Creatinase/aminopeptidase"/>
    <property type="match status" value="1"/>
</dbReference>
<dbReference type="FunFam" id="3.90.230.10:FF:000007">
    <property type="entry name" value="Xaa-Pro aminopeptidase P"/>
    <property type="match status" value="1"/>
</dbReference>
<dbReference type="CDD" id="cd01085">
    <property type="entry name" value="APP"/>
    <property type="match status" value="1"/>
</dbReference>
<evidence type="ECO:0000256" key="2">
    <source>
        <dbReference type="ARBA" id="ARBA00008766"/>
    </source>
</evidence>
<keyword evidence="10" id="KW-1185">Reference proteome</keyword>
<name>A0AAW2ZGE3_9EUKA</name>
<evidence type="ECO:0000259" key="6">
    <source>
        <dbReference type="Pfam" id="PF00557"/>
    </source>
</evidence>
<dbReference type="EMBL" id="JAOPGA020001418">
    <property type="protein sequence ID" value="KAL0488251.1"/>
    <property type="molecule type" value="Genomic_DNA"/>
</dbReference>
<dbReference type="GO" id="GO:0070006">
    <property type="term" value="F:metalloaminopeptidase activity"/>
    <property type="evidence" value="ECO:0007669"/>
    <property type="project" value="InterPro"/>
</dbReference>
<dbReference type="Proteomes" id="UP001431209">
    <property type="component" value="Unassembled WGS sequence"/>
</dbReference>
<dbReference type="AlphaFoldDB" id="A0AAW2ZGE3"/>